<comment type="caution">
    <text evidence="2">The sequence shown here is derived from an EMBL/GenBank/DDBJ whole genome shotgun (WGS) entry which is preliminary data.</text>
</comment>
<proteinExistence type="predicted"/>
<feature type="region of interest" description="Disordered" evidence="1">
    <location>
        <begin position="62"/>
        <end position="91"/>
    </location>
</feature>
<name>A0A125QSL2_9BACI</name>
<protein>
    <submittedName>
        <fullName evidence="2">Uncharacterized protein</fullName>
    </submittedName>
</protein>
<organism evidence="2 3">
    <name type="scientific">Peribacillus simplex</name>
    <dbReference type="NCBI Taxonomy" id="1478"/>
    <lineage>
        <taxon>Bacteria</taxon>
        <taxon>Bacillati</taxon>
        <taxon>Bacillota</taxon>
        <taxon>Bacilli</taxon>
        <taxon>Bacillales</taxon>
        <taxon>Bacillaceae</taxon>
        <taxon>Peribacillus</taxon>
    </lineage>
</organism>
<reference evidence="2 3" key="1">
    <citation type="submission" date="2015-11" db="EMBL/GenBank/DDBJ databases">
        <title>Genome Sequence of Bacillus simplex strain VanAntwerpen2.</title>
        <authorList>
            <person name="Couger M.B."/>
        </authorList>
    </citation>
    <scope>NUCLEOTIDE SEQUENCE [LARGE SCALE GENOMIC DNA]</scope>
    <source>
        <strain evidence="2 3">VanAntwerpen02</strain>
    </source>
</reference>
<keyword evidence="3" id="KW-1185">Reference proteome</keyword>
<sequence>MDYQFTGESEHWEAVYSYKATEIWGKKGRQATHSSKDNYVLTLKYKGSLEELSSMKHLEYSYETSSSKGSKREDYPAPPSEKVFTTSGSSVNGAMKNKDEMIKIHVKWDDNDESFELRNKTK</sequence>
<evidence type="ECO:0000313" key="3">
    <source>
        <dbReference type="Proteomes" id="UP000064189"/>
    </source>
</evidence>
<evidence type="ECO:0000256" key="1">
    <source>
        <dbReference type="SAM" id="MobiDB-lite"/>
    </source>
</evidence>
<evidence type="ECO:0000313" key="2">
    <source>
        <dbReference type="EMBL" id="KWW22065.1"/>
    </source>
</evidence>
<dbReference type="Proteomes" id="UP000064189">
    <property type="component" value="Unassembled WGS sequence"/>
</dbReference>
<gene>
    <name evidence="2" type="ORF">AS888_05350</name>
</gene>
<accession>A0A125QSL2</accession>
<dbReference type="AlphaFoldDB" id="A0A125QSL2"/>
<dbReference type="EMBL" id="LNNH01000010">
    <property type="protein sequence ID" value="KWW22065.1"/>
    <property type="molecule type" value="Genomic_DNA"/>
</dbReference>